<dbReference type="PANTHER" id="PTHR43394">
    <property type="entry name" value="ATP-DEPENDENT PERMEASE MDL1, MITOCHONDRIAL"/>
    <property type="match status" value="1"/>
</dbReference>
<keyword evidence="12" id="KW-0378">Hydrolase</keyword>
<dbReference type="EC" id="3.6.3.-" evidence="12"/>
<evidence type="ECO:0000313" key="13">
    <source>
        <dbReference type="Proteomes" id="UP000290482"/>
    </source>
</evidence>
<dbReference type="PROSITE" id="PS50929">
    <property type="entry name" value="ABC_TM1F"/>
    <property type="match status" value="1"/>
</dbReference>
<keyword evidence="4 9" id="KW-0812">Transmembrane</keyword>
<evidence type="ECO:0000256" key="4">
    <source>
        <dbReference type="ARBA" id="ARBA00022692"/>
    </source>
</evidence>
<feature type="domain" description="ABC transmembrane type-1" evidence="11">
    <location>
        <begin position="54"/>
        <end position="351"/>
    </location>
</feature>
<dbReference type="SUPFAM" id="SSF52540">
    <property type="entry name" value="P-loop containing nucleoside triphosphate hydrolases"/>
    <property type="match status" value="1"/>
</dbReference>
<organism evidence="12 13">
    <name type="scientific">Metamycoplasma orale</name>
    <name type="common">Mycoplasma orale</name>
    <dbReference type="NCBI Taxonomy" id="2121"/>
    <lineage>
        <taxon>Bacteria</taxon>
        <taxon>Bacillati</taxon>
        <taxon>Mycoplasmatota</taxon>
        <taxon>Mycoplasmoidales</taxon>
        <taxon>Metamycoplasmataceae</taxon>
        <taxon>Metamycoplasma</taxon>
    </lineage>
</organism>
<evidence type="ECO:0000256" key="1">
    <source>
        <dbReference type="ARBA" id="ARBA00004651"/>
    </source>
</evidence>
<dbReference type="InterPro" id="IPR003439">
    <property type="entry name" value="ABC_transporter-like_ATP-bd"/>
</dbReference>
<evidence type="ECO:0000256" key="7">
    <source>
        <dbReference type="ARBA" id="ARBA00022989"/>
    </source>
</evidence>
<evidence type="ECO:0000256" key="3">
    <source>
        <dbReference type="ARBA" id="ARBA00022448"/>
    </source>
</evidence>
<dbReference type="GO" id="GO:0005886">
    <property type="term" value="C:plasma membrane"/>
    <property type="evidence" value="ECO:0007669"/>
    <property type="project" value="UniProtKB-SubCell"/>
</dbReference>
<keyword evidence="3" id="KW-0813">Transport</keyword>
<dbReference type="InterPro" id="IPR036640">
    <property type="entry name" value="ABC1_TM_sf"/>
</dbReference>
<evidence type="ECO:0000256" key="5">
    <source>
        <dbReference type="ARBA" id="ARBA00022741"/>
    </source>
</evidence>
<dbReference type="RefSeq" id="WP_022935723.1">
    <property type="nucleotide sequence ID" value="NZ_LR214940.1"/>
</dbReference>
<evidence type="ECO:0000256" key="6">
    <source>
        <dbReference type="ARBA" id="ARBA00022840"/>
    </source>
</evidence>
<protein>
    <submittedName>
        <fullName evidence="12">ABC-type multidrug/protein/lipid transport system ATPase component</fullName>
        <ecNumber evidence="12">3.6.3.-</ecNumber>
    </submittedName>
</protein>
<keyword evidence="8 9" id="KW-0472">Membrane</keyword>
<proteinExistence type="inferred from homology"/>
<dbReference type="PROSITE" id="PS50893">
    <property type="entry name" value="ABC_TRANSPORTER_2"/>
    <property type="match status" value="1"/>
</dbReference>
<comment type="similarity">
    <text evidence="2">Belongs to the ABC transporter superfamily.</text>
</comment>
<feature type="transmembrane region" description="Helical" evidence="9">
    <location>
        <begin position="199"/>
        <end position="220"/>
    </location>
</feature>
<feature type="transmembrane region" description="Helical" evidence="9">
    <location>
        <begin position="90"/>
        <end position="111"/>
    </location>
</feature>
<dbReference type="GO" id="GO:0016887">
    <property type="term" value="F:ATP hydrolysis activity"/>
    <property type="evidence" value="ECO:0007669"/>
    <property type="project" value="InterPro"/>
</dbReference>
<feature type="transmembrane region" description="Helical" evidence="9">
    <location>
        <begin position="51"/>
        <end position="78"/>
    </location>
</feature>
<feature type="transmembrane region" description="Helical" evidence="9">
    <location>
        <begin position="169"/>
        <end position="193"/>
    </location>
</feature>
<dbReference type="CDD" id="cd03254">
    <property type="entry name" value="ABCC_Glucan_exporter_like"/>
    <property type="match status" value="1"/>
</dbReference>
<keyword evidence="5" id="KW-0547">Nucleotide-binding</keyword>
<evidence type="ECO:0000313" key="12">
    <source>
        <dbReference type="EMBL" id="VEU55948.1"/>
    </source>
</evidence>
<keyword evidence="6" id="KW-0067">ATP-binding</keyword>
<dbReference type="PANTHER" id="PTHR43394:SF1">
    <property type="entry name" value="ATP-BINDING CASSETTE SUB-FAMILY B MEMBER 10, MITOCHONDRIAL"/>
    <property type="match status" value="1"/>
</dbReference>
<dbReference type="Pfam" id="PF00005">
    <property type="entry name" value="ABC_tran"/>
    <property type="match status" value="1"/>
</dbReference>
<evidence type="ECO:0000256" key="8">
    <source>
        <dbReference type="ARBA" id="ARBA00023136"/>
    </source>
</evidence>
<dbReference type="GO" id="GO:0005524">
    <property type="term" value="F:ATP binding"/>
    <property type="evidence" value="ECO:0007669"/>
    <property type="project" value="UniProtKB-KW"/>
</dbReference>
<accession>A0A448ZXF5</accession>
<evidence type="ECO:0000256" key="2">
    <source>
        <dbReference type="ARBA" id="ARBA00005417"/>
    </source>
</evidence>
<dbReference type="SMART" id="SM00382">
    <property type="entry name" value="AAA"/>
    <property type="match status" value="1"/>
</dbReference>
<evidence type="ECO:0000256" key="9">
    <source>
        <dbReference type="SAM" id="Phobius"/>
    </source>
</evidence>
<dbReference type="Pfam" id="PF00664">
    <property type="entry name" value="ABC_membrane"/>
    <property type="match status" value="1"/>
</dbReference>
<dbReference type="EMBL" id="LR214940">
    <property type="protein sequence ID" value="VEU55948.1"/>
    <property type="molecule type" value="Genomic_DNA"/>
</dbReference>
<dbReference type="KEGG" id="mob:NCTC10112_00543"/>
<name>A0A448ZXF5_METOS</name>
<dbReference type="GO" id="GO:0015421">
    <property type="term" value="F:ABC-type oligopeptide transporter activity"/>
    <property type="evidence" value="ECO:0007669"/>
    <property type="project" value="TreeGrafter"/>
</dbReference>
<feature type="domain" description="ABC transporter" evidence="10">
    <location>
        <begin position="384"/>
        <end position="620"/>
    </location>
</feature>
<dbReference type="SUPFAM" id="SSF90123">
    <property type="entry name" value="ABC transporter transmembrane region"/>
    <property type="match status" value="1"/>
</dbReference>
<dbReference type="Proteomes" id="UP000290482">
    <property type="component" value="Chromosome"/>
</dbReference>
<evidence type="ECO:0000259" key="11">
    <source>
        <dbReference type="PROSITE" id="PS50929"/>
    </source>
</evidence>
<dbReference type="InterPro" id="IPR027417">
    <property type="entry name" value="P-loop_NTPase"/>
</dbReference>
<dbReference type="Gene3D" id="3.40.50.300">
    <property type="entry name" value="P-loop containing nucleotide triphosphate hydrolases"/>
    <property type="match status" value="1"/>
</dbReference>
<gene>
    <name evidence="12" type="primary">mldB1_2</name>
    <name evidence="12" type="ORF">NCTC10112_00543</name>
</gene>
<feature type="transmembrane region" description="Helical" evidence="9">
    <location>
        <begin position="291"/>
        <end position="310"/>
    </location>
</feature>
<dbReference type="InterPro" id="IPR011527">
    <property type="entry name" value="ABC1_TM_dom"/>
</dbReference>
<dbReference type="InterPro" id="IPR003593">
    <property type="entry name" value="AAA+_ATPase"/>
</dbReference>
<dbReference type="FunFam" id="3.40.50.300:FF:000287">
    <property type="entry name" value="Multidrug ABC transporter ATP-binding protein"/>
    <property type="match status" value="1"/>
</dbReference>
<dbReference type="Gene3D" id="1.20.1560.10">
    <property type="entry name" value="ABC transporter type 1, transmembrane domain"/>
    <property type="match status" value="1"/>
</dbReference>
<dbReference type="InterPro" id="IPR039421">
    <property type="entry name" value="Type_1_exporter"/>
</dbReference>
<sequence>MNNKKYFDPFYSEKNPKDMTKEELRERKKLHAKIKKETFGELFKYLVHRKFLIFGLIVLAILNGLFFSSSSFIIGIIIDRALGFDQLKIGGNFSLLTFILSIVALVVVYLLGKLIDIGVSLICVKMATNATKLLRSDAYKALMKMPISFFDSINTGEVMSIISNDADNILFGLSDVIAQLITSIFAILFSFGFMIYLSLYLTLITIVLIPLMFSFVGLIMKKAMPQFQKQQTRLASMTTFVQEYLTVHHLIKSFNQTETIKNKFDKITKKYFNSAFKANLYSEIIYPYSNAAIFAIQFIVAAIGITFALSNIGNGWNKTITVGLLISFGIYIRLMSYNITFFFQNFTQFQMALVSTSRILKISKLVPPTNEDKLEKMDDVKGIVEFKNVSFSYTNDPNNLQLKNASFKANKGQTFAIVGPTGAGKTTIINLLSKFYLPLSGKILIDGKESTSINEKYWRDQISIVLQDTFLFKTTIMENLRYANKNATDEQIIAAAKMSRADEFIQQLKDGYNEIIQEGGANLSHGERQLIAITRAILANKNILILDEATSNIDTRTEKFIQDAILELMREKTAFVIAHRLSTIVNADKILVVNGGEIIESGTHEELLAKKGFYEKLYHSAFVED</sequence>
<keyword evidence="7 9" id="KW-1133">Transmembrane helix</keyword>
<comment type="subcellular location">
    <subcellularLocation>
        <location evidence="1">Cell membrane</location>
        <topology evidence="1">Multi-pass membrane protein</topology>
    </subcellularLocation>
</comment>
<dbReference type="OrthoDB" id="383768at2"/>
<dbReference type="AlphaFoldDB" id="A0A448ZXF5"/>
<dbReference type="CDD" id="cd18547">
    <property type="entry name" value="ABC_6TM_Tm288_like"/>
    <property type="match status" value="1"/>
</dbReference>
<feature type="transmembrane region" description="Helical" evidence="9">
    <location>
        <begin position="322"/>
        <end position="343"/>
    </location>
</feature>
<keyword evidence="13" id="KW-1185">Reference proteome</keyword>
<reference evidence="12 13" key="1">
    <citation type="submission" date="2019-01" db="EMBL/GenBank/DDBJ databases">
        <authorList>
            <consortium name="Pathogen Informatics"/>
        </authorList>
    </citation>
    <scope>NUCLEOTIDE SEQUENCE [LARGE SCALE GENOMIC DNA]</scope>
    <source>
        <strain evidence="12 13">NCTC10112</strain>
    </source>
</reference>
<evidence type="ECO:0000259" key="10">
    <source>
        <dbReference type="PROSITE" id="PS50893"/>
    </source>
</evidence>